<reference evidence="1 2" key="1">
    <citation type="submission" date="2019-06" db="EMBL/GenBank/DDBJ databases">
        <title>Saccharibacillus brassicae sp. nov., an endophytic bacterium isolated from Chinese cabbage seeds (Brassica pekinensis).</title>
        <authorList>
            <person name="Jiang L."/>
            <person name="Lee J."/>
            <person name="Kim S.W."/>
        </authorList>
    </citation>
    <scope>NUCLEOTIDE SEQUENCE [LARGE SCALE GENOMIC DNA]</scope>
    <source>
        <strain evidence="2">KCTC 43072 / ATSA2</strain>
    </source>
</reference>
<dbReference type="RefSeq" id="WP_141446629.1">
    <property type="nucleotide sequence ID" value="NZ_CP041217.1"/>
</dbReference>
<organism evidence="1 2">
    <name type="scientific">Saccharibacillus brassicae</name>
    <dbReference type="NCBI Taxonomy" id="2583377"/>
    <lineage>
        <taxon>Bacteria</taxon>
        <taxon>Bacillati</taxon>
        <taxon>Bacillota</taxon>
        <taxon>Bacilli</taxon>
        <taxon>Bacillales</taxon>
        <taxon>Paenibacillaceae</taxon>
        <taxon>Saccharibacillus</taxon>
    </lineage>
</organism>
<dbReference type="KEGG" id="saca:FFV09_04840"/>
<evidence type="ECO:0000313" key="1">
    <source>
        <dbReference type="EMBL" id="QDH20243.1"/>
    </source>
</evidence>
<sequence length="333" mass="37836">MENWTRPAWSRLTAQEKTRQMELLCTRLPVGFEWIGLETFERFGLSTKTGLFACEDTEFVFVPGDTVTLGWDAVPDTAEPLSGTHRQMLHLLRELGVPPEETEARMRDWVSPVRRAEIRPMLVERRCVSAAWNEWPIGELDPAEDADMLKAVEAFRQSPHSSLESDQEYLLEREHDSIRLYAFDDSEHFEEWSAGNIGAGLDLPSEDEWEYLYGSGSRTFFPWGDDIDPSMRLRHLPSAASGAYDLERPNAYDLEQPNGFGLCFPGDPYKKELVRTAGGWTGKGGDGGSNVHGGFGPFASYLPTGTFFRDPFEPELDWSEWLSSLVFRRIVRL</sequence>
<dbReference type="AlphaFoldDB" id="A0A4Y6URG9"/>
<dbReference type="SUPFAM" id="SSF56436">
    <property type="entry name" value="C-type lectin-like"/>
    <property type="match status" value="1"/>
</dbReference>
<dbReference type="InterPro" id="IPR042095">
    <property type="entry name" value="SUMF_sf"/>
</dbReference>
<proteinExistence type="predicted"/>
<dbReference type="OrthoDB" id="4050476at2"/>
<evidence type="ECO:0000313" key="2">
    <source>
        <dbReference type="Proteomes" id="UP000316968"/>
    </source>
</evidence>
<name>A0A4Y6URG9_SACBS</name>
<dbReference type="Proteomes" id="UP000316968">
    <property type="component" value="Chromosome"/>
</dbReference>
<dbReference type="InterPro" id="IPR016187">
    <property type="entry name" value="CTDL_fold"/>
</dbReference>
<protein>
    <submittedName>
        <fullName evidence="1">Formylglycine-generating enzyme family protein</fullName>
    </submittedName>
</protein>
<accession>A0A4Y6URG9</accession>
<keyword evidence="2" id="KW-1185">Reference proteome</keyword>
<dbReference type="EMBL" id="CP041217">
    <property type="protein sequence ID" value="QDH20243.1"/>
    <property type="molecule type" value="Genomic_DNA"/>
</dbReference>
<gene>
    <name evidence="1" type="ORF">FFV09_04840</name>
</gene>
<dbReference type="Gene3D" id="3.90.1580.10">
    <property type="entry name" value="paralog of FGE (formylglycine-generating enzyme)"/>
    <property type="match status" value="1"/>
</dbReference>